<keyword evidence="4" id="KW-1185">Reference proteome</keyword>
<evidence type="ECO:0000313" key="3">
    <source>
        <dbReference type="EMBL" id="KAG2449619.1"/>
    </source>
</evidence>
<feature type="compositionally biased region" description="Basic residues" evidence="1">
    <location>
        <begin position="271"/>
        <end position="295"/>
    </location>
</feature>
<feature type="region of interest" description="Disordered" evidence="1">
    <location>
        <begin position="162"/>
        <end position="295"/>
    </location>
</feature>
<comment type="caution">
    <text evidence="3">The sequence shown here is derived from an EMBL/GenBank/DDBJ whole genome shotgun (WGS) entry which is preliminary data.</text>
</comment>
<protein>
    <recommendedName>
        <fullName evidence="5">Pherophorin domain-containing protein</fullName>
    </recommendedName>
</protein>
<accession>A0A836B7M3</accession>
<feature type="compositionally biased region" description="Gly residues" evidence="1">
    <location>
        <begin position="229"/>
        <end position="242"/>
    </location>
</feature>
<dbReference type="AlphaFoldDB" id="A0A836B7M3"/>
<feature type="signal peptide" evidence="2">
    <location>
        <begin position="1"/>
        <end position="23"/>
    </location>
</feature>
<gene>
    <name evidence="3" type="ORF">HYH02_005152</name>
</gene>
<dbReference type="Proteomes" id="UP000613740">
    <property type="component" value="Unassembled WGS sequence"/>
</dbReference>
<evidence type="ECO:0000256" key="2">
    <source>
        <dbReference type="SAM" id="SignalP"/>
    </source>
</evidence>
<organism evidence="3 4">
    <name type="scientific">Chlamydomonas schloesseri</name>
    <dbReference type="NCBI Taxonomy" id="2026947"/>
    <lineage>
        <taxon>Eukaryota</taxon>
        <taxon>Viridiplantae</taxon>
        <taxon>Chlorophyta</taxon>
        <taxon>core chlorophytes</taxon>
        <taxon>Chlorophyceae</taxon>
        <taxon>CS clade</taxon>
        <taxon>Chlamydomonadales</taxon>
        <taxon>Chlamydomonadaceae</taxon>
        <taxon>Chlamydomonas</taxon>
    </lineage>
</organism>
<keyword evidence="2" id="KW-0732">Signal</keyword>
<name>A0A836B7M3_9CHLO</name>
<dbReference type="OrthoDB" id="544096at2759"/>
<proteinExistence type="predicted"/>
<feature type="compositionally biased region" description="Pro residues" evidence="1">
    <location>
        <begin position="162"/>
        <end position="182"/>
    </location>
</feature>
<evidence type="ECO:0008006" key="5">
    <source>
        <dbReference type="Google" id="ProtNLM"/>
    </source>
</evidence>
<feature type="compositionally biased region" description="Low complexity" evidence="1">
    <location>
        <begin position="183"/>
        <end position="228"/>
    </location>
</feature>
<feature type="chain" id="PRO_5032653505" description="Pherophorin domain-containing protein" evidence="2">
    <location>
        <begin position="24"/>
        <end position="295"/>
    </location>
</feature>
<evidence type="ECO:0000256" key="1">
    <source>
        <dbReference type="SAM" id="MobiDB-lite"/>
    </source>
</evidence>
<dbReference type="EMBL" id="JAEHOD010000013">
    <property type="protein sequence ID" value="KAG2449619.1"/>
    <property type="molecule type" value="Genomic_DNA"/>
</dbReference>
<reference evidence="3" key="1">
    <citation type="journal article" date="2020" name="bioRxiv">
        <title>Comparative genomics of Chlamydomonas.</title>
        <authorList>
            <person name="Craig R.J."/>
            <person name="Hasan A.R."/>
            <person name="Ness R.W."/>
            <person name="Keightley P.D."/>
        </authorList>
    </citation>
    <scope>NUCLEOTIDE SEQUENCE</scope>
    <source>
        <strain evidence="3">CCAP 11/173</strain>
    </source>
</reference>
<sequence length="295" mass="30169">MQLWKASLHIVVLILSLNHIARGCEVCVALVNEDGTLGTLGVPDKQCSALATALTTFFKQGAELAGFSLPEAEFTCTEQNSTRQVACVGGVEQGDVEPMADYFWQTGAMFDKAVGNMLGLGPVPCQDVGCVAEKHIRVYSPCLAPLDEHTRYPLVPDCPSVGPCPSPSPSPTSSPAPAPDQRPPQQVQPQPAPAASPSSTQPTGQQPAGQQSAAGSPAPAAPKPSTADGSGGVPQPGQGPQGQGQASSGMGAGSGVGAQNQGTVPPPSGRSSKKPPPQRKHASPPPRKIRTGIRN</sequence>
<evidence type="ECO:0000313" key="4">
    <source>
        <dbReference type="Proteomes" id="UP000613740"/>
    </source>
</evidence>